<name>A0A9P7N5S8_9HYPO</name>
<evidence type="ECO:0000313" key="8">
    <source>
        <dbReference type="Proteomes" id="UP000748025"/>
    </source>
</evidence>
<dbReference type="GO" id="GO:0005886">
    <property type="term" value="C:plasma membrane"/>
    <property type="evidence" value="ECO:0007669"/>
    <property type="project" value="TreeGrafter"/>
</dbReference>
<evidence type="ECO:0008006" key="9">
    <source>
        <dbReference type="Google" id="ProtNLM"/>
    </source>
</evidence>
<dbReference type="Pfam" id="PF01566">
    <property type="entry name" value="Nramp"/>
    <property type="match status" value="1"/>
</dbReference>
<feature type="transmembrane region" description="Helical" evidence="6">
    <location>
        <begin position="76"/>
        <end position="95"/>
    </location>
</feature>
<feature type="transmembrane region" description="Helical" evidence="6">
    <location>
        <begin position="475"/>
        <end position="498"/>
    </location>
</feature>
<dbReference type="Proteomes" id="UP000748025">
    <property type="component" value="Unassembled WGS sequence"/>
</dbReference>
<dbReference type="GO" id="GO:0015086">
    <property type="term" value="F:cadmium ion transmembrane transporter activity"/>
    <property type="evidence" value="ECO:0007669"/>
    <property type="project" value="TreeGrafter"/>
</dbReference>
<dbReference type="PRINTS" id="PR00447">
    <property type="entry name" value="NATRESASSCMP"/>
</dbReference>
<keyword evidence="2 6" id="KW-0812">Transmembrane</keyword>
<feature type="transmembrane region" description="Helical" evidence="6">
    <location>
        <begin position="265"/>
        <end position="284"/>
    </location>
</feature>
<dbReference type="GO" id="GO:0034755">
    <property type="term" value="P:iron ion transmembrane transport"/>
    <property type="evidence" value="ECO:0007669"/>
    <property type="project" value="TreeGrafter"/>
</dbReference>
<feature type="transmembrane region" description="Helical" evidence="6">
    <location>
        <begin position="404"/>
        <end position="430"/>
    </location>
</feature>
<gene>
    <name evidence="7" type="ORF">E4U43_003151</name>
</gene>
<feature type="transmembrane region" description="Helical" evidence="6">
    <location>
        <begin position="221"/>
        <end position="245"/>
    </location>
</feature>
<feature type="region of interest" description="Disordered" evidence="5">
    <location>
        <begin position="1"/>
        <end position="65"/>
    </location>
</feature>
<evidence type="ECO:0000256" key="6">
    <source>
        <dbReference type="SAM" id="Phobius"/>
    </source>
</evidence>
<sequence length="571" mass="61392">MDAPDVSVRNAQQPQPQPQPQPQIHSQIHSHPHPQPHPHPGTPPKRQVLVDDNAESPSSRSSSVAGRNMLDKLKHACWTFGKFVGPGFMISVAYIDPGNYSTDIAAGASYQYRLLFIVLLSNLFAILLQSLAIQLGTITGLDLASACRAFLPRWLNYLLYALAEVAIIATDMAEVIGTAIALNLLIPQLPLVAGCALSILDVMVILFFYRPDRSVRGLRLFEAFVCLLVLGVVICFCIQLSLIKTSVGQVFRGYLPSGELVEAEALYQACGILGATVMPHSLYLGSGIVQPRLREYDAKHGLLPERLISGARSTRTAATTTTTTTTTTMAATMDEDHDKAKYVPSQAAIKHSLKYSITEVALALFTFALFVNSAILIVAGASLYKNPEAAEADIFGIHDLLSRSISPAVGTIFALALLLSGISAGIVCTIAGQMVSEGAINWNLAPWLRRLLTRSISVTPSIIVAGAVGRSGLNAALNASQVALSTVLPFVTLPLIYFTGRSKYMTVQPGMARYYLESEEEEEEEPGTVRAAGGVDMANPWYLTILAGLVWLVITTMNVANLVLLGMGKSS</sequence>
<evidence type="ECO:0000256" key="4">
    <source>
        <dbReference type="ARBA" id="ARBA00023136"/>
    </source>
</evidence>
<protein>
    <recommendedName>
        <fullName evidence="9">Manganese transport protein</fullName>
    </recommendedName>
</protein>
<dbReference type="AlphaFoldDB" id="A0A9P7N5S8"/>
<dbReference type="OrthoDB" id="409173at2759"/>
<evidence type="ECO:0000256" key="2">
    <source>
        <dbReference type="ARBA" id="ARBA00022692"/>
    </source>
</evidence>
<feature type="transmembrane region" description="Helical" evidence="6">
    <location>
        <begin position="115"/>
        <end position="136"/>
    </location>
</feature>
<feature type="transmembrane region" description="Helical" evidence="6">
    <location>
        <begin position="188"/>
        <end position="209"/>
    </location>
</feature>
<dbReference type="GO" id="GO:0005384">
    <property type="term" value="F:manganese ion transmembrane transporter activity"/>
    <property type="evidence" value="ECO:0007669"/>
    <property type="project" value="TreeGrafter"/>
</dbReference>
<dbReference type="InterPro" id="IPR001046">
    <property type="entry name" value="NRAMP_fam"/>
</dbReference>
<feature type="transmembrane region" description="Helical" evidence="6">
    <location>
        <begin position="157"/>
        <end position="182"/>
    </location>
</feature>
<evidence type="ECO:0000256" key="1">
    <source>
        <dbReference type="ARBA" id="ARBA00004141"/>
    </source>
</evidence>
<dbReference type="NCBIfam" id="NF037982">
    <property type="entry name" value="Nramp_1"/>
    <property type="match status" value="1"/>
</dbReference>
<comment type="subcellular location">
    <subcellularLocation>
        <location evidence="1">Membrane</location>
        <topology evidence="1">Multi-pass membrane protein</topology>
    </subcellularLocation>
</comment>
<feature type="transmembrane region" description="Helical" evidence="6">
    <location>
        <begin position="541"/>
        <end position="565"/>
    </location>
</feature>
<organism evidence="7 8">
    <name type="scientific">Claviceps pusilla</name>
    <dbReference type="NCBI Taxonomy" id="123648"/>
    <lineage>
        <taxon>Eukaryota</taxon>
        <taxon>Fungi</taxon>
        <taxon>Dikarya</taxon>
        <taxon>Ascomycota</taxon>
        <taxon>Pezizomycotina</taxon>
        <taxon>Sordariomycetes</taxon>
        <taxon>Hypocreomycetidae</taxon>
        <taxon>Hypocreales</taxon>
        <taxon>Clavicipitaceae</taxon>
        <taxon>Claviceps</taxon>
    </lineage>
</organism>
<keyword evidence="3 6" id="KW-1133">Transmembrane helix</keyword>
<evidence type="ECO:0000256" key="5">
    <source>
        <dbReference type="SAM" id="MobiDB-lite"/>
    </source>
</evidence>
<dbReference type="PANTHER" id="PTHR11706">
    <property type="entry name" value="SOLUTE CARRIER PROTEIN FAMILY 11 MEMBER"/>
    <property type="match status" value="1"/>
</dbReference>
<dbReference type="GO" id="GO:0030026">
    <property type="term" value="P:intracellular manganese ion homeostasis"/>
    <property type="evidence" value="ECO:0007669"/>
    <property type="project" value="TreeGrafter"/>
</dbReference>
<proteinExistence type="predicted"/>
<keyword evidence="8" id="KW-1185">Reference proteome</keyword>
<feature type="transmembrane region" description="Helical" evidence="6">
    <location>
        <begin position="360"/>
        <end position="384"/>
    </location>
</feature>
<evidence type="ECO:0000313" key="7">
    <source>
        <dbReference type="EMBL" id="KAG5994894.1"/>
    </source>
</evidence>
<accession>A0A9P7N5S8</accession>
<dbReference type="EMBL" id="SRPW01002196">
    <property type="protein sequence ID" value="KAG5994894.1"/>
    <property type="molecule type" value="Genomic_DNA"/>
</dbReference>
<keyword evidence="4 6" id="KW-0472">Membrane</keyword>
<comment type="caution">
    <text evidence="7">The sequence shown here is derived from an EMBL/GenBank/DDBJ whole genome shotgun (WGS) entry which is preliminary data.</text>
</comment>
<dbReference type="PANTHER" id="PTHR11706:SF101">
    <property type="entry name" value="MANGANESE TRANSPORTER SMF1"/>
    <property type="match status" value="1"/>
</dbReference>
<dbReference type="NCBIfam" id="TIGR01197">
    <property type="entry name" value="nramp"/>
    <property type="match status" value="1"/>
</dbReference>
<reference evidence="7" key="1">
    <citation type="journal article" date="2020" name="bioRxiv">
        <title>Whole genome comparisons of ergot fungi reveals the divergence and evolution of species within the genus Claviceps are the result of varying mechanisms driving genome evolution and host range expansion.</title>
        <authorList>
            <person name="Wyka S.A."/>
            <person name="Mondo S.J."/>
            <person name="Liu M."/>
            <person name="Dettman J."/>
            <person name="Nalam V."/>
            <person name="Broders K.D."/>
        </authorList>
    </citation>
    <scope>NUCLEOTIDE SEQUENCE</scope>
    <source>
        <strain evidence="7">CCC 602</strain>
    </source>
</reference>
<evidence type="ECO:0000256" key="3">
    <source>
        <dbReference type="ARBA" id="ARBA00022989"/>
    </source>
</evidence>